<name>A0A0X8JD87_ACTRD</name>
<dbReference type="InterPro" id="IPR029051">
    <property type="entry name" value="DUF4352"/>
</dbReference>
<dbReference type="Proteomes" id="UP000065220">
    <property type="component" value="Chromosome"/>
</dbReference>
<dbReference type="AlphaFoldDB" id="A0A0X8JD87"/>
<dbReference type="EMBL" id="CP014228">
    <property type="protein sequence ID" value="AMD86745.1"/>
    <property type="molecule type" value="Genomic_DNA"/>
</dbReference>
<reference evidence="6" key="1">
    <citation type="submission" date="2016-02" db="EMBL/GenBank/DDBJ databases">
        <authorList>
            <person name="Holder M.E."/>
            <person name="Ajami N.J."/>
            <person name="Petrosino J.F."/>
        </authorList>
    </citation>
    <scope>NUCLEOTIDE SEQUENCE [LARGE SCALE GENOMIC DNA]</scope>
    <source>
        <strain evidence="6">CCUG 36733</strain>
    </source>
</reference>
<feature type="region of interest" description="Disordered" evidence="2">
    <location>
        <begin position="46"/>
        <end position="96"/>
    </location>
</feature>
<dbReference type="RefSeq" id="WP_067940718.1">
    <property type="nucleotide sequence ID" value="NZ_CP014228.1"/>
</dbReference>
<feature type="signal peptide" evidence="3">
    <location>
        <begin position="1"/>
        <end position="25"/>
    </location>
</feature>
<evidence type="ECO:0000256" key="1">
    <source>
        <dbReference type="ARBA" id="ARBA00022729"/>
    </source>
</evidence>
<sequence length="218" mass="20857">MTLSTTVRRTAAGLGVVLLALGAGACSTHSGSSASASATATTSAGAGATAAPAPTATTGSTAAPSAAVADPSDGASLFPGQAGYTQPESTPVALDDDQSAGDVRVALGKITSTKGVADGPGEVSGPALVVTVTLENTGSKAVDLSAASVTLSYGKDETPATTFASMDQAKSLPSSVAAGKSVTGSYVFAVPTGSQDDVTIDVIVTTDQPVAVFDGSAS</sequence>
<evidence type="ECO:0000256" key="3">
    <source>
        <dbReference type="SAM" id="SignalP"/>
    </source>
</evidence>
<evidence type="ECO:0000313" key="6">
    <source>
        <dbReference type="Proteomes" id="UP000065220"/>
    </source>
</evidence>
<feature type="compositionally biased region" description="Low complexity" evidence="2">
    <location>
        <begin position="46"/>
        <end position="76"/>
    </location>
</feature>
<dbReference type="STRING" id="111015.AXF14_02925"/>
<dbReference type="InterPro" id="IPR029050">
    <property type="entry name" value="Immunoprotect_excell_Ig-like"/>
</dbReference>
<evidence type="ECO:0000313" key="5">
    <source>
        <dbReference type="EMBL" id="AMD86745.1"/>
    </source>
</evidence>
<keyword evidence="1 3" id="KW-0732">Signal</keyword>
<organism evidence="5 6">
    <name type="scientific">Actinomyces radicidentis</name>
    <dbReference type="NCBI Taxonomy" id="111015"/>
    <lineage>
        <taxon>Bacteria</taxon>
        <taxon>Bacillati</taxon>
        <taxon>Actinomycetota</taxon>
        <taxon>Actinomycetes</taxon>
        <taxon>Actinomycetales</taxon>
        <taxon>Actinomycetaceae</taxon>
        <taxon>Actinomyces</taxon>
    </lineage>
</organism>
<dbReference type="Gene3D" id="2.60.40.1240">
    <property type="match status" value="1"/>
</dbReference>
<keyword evidence="6" id="KW-1185">Reference proteome</keyword>
<evidence type="ECO:0000256" key="2">
    <source>
        <dbReference type="SAM" id="MobiDB-lite"/>
    </source>
</evidence>
<accession>A0A0X8JD87</accession>
<protein>
    <recommendedName>
        <fullName evidence="4">DUF4352 domain-containing protein</fullName>
    </recommendedName>
</protein>
<dbReference type="Pfam" id="PF11611">
    <property type="entry name" value="DUF4352"/>
    <property type="match status" value="1"/>
</dbReference>
<feature type="domain" description="DUF4352" evidence="4">
    <location>
        <begin position="127"/>
        <end position="196"/>
    </location>
</feature>
<evidence type="ECO:0000259" key="4">
    <source>
        <dbReference type="Pfam" id="PF11611"/>
    </source>
</evidence>
<proteinExistence type="predicted"/>
<dbReference type="OrthoDB" id="3831250at2"/>
<gene>
    <name evidence="5" type="ORF">AXF14_02925</name>
</gene>
<feature type="chain" id="PRO_5039531293" description="DUF4352 domain-containing protein" evidence="3">
    <location>
        <begin position="26"/>
        <end position="218"/>
    </location>
</feature>
<dbReference type="KEGG" id="ard:AXF14_02925"/>